<dbReference type="AlphaFoldDB" id="A0AAI8V067"/>
<dbReference type="EMBL" id="X71400">
    <property type="protein sequence ID" value="CAI11198.1"/>
    <property type="molecule type" value="Genomic_DNA"/>
</dbReference>
<proteinExistence type="predicted"/>
<reference evidence="1" key="1">
    <citation type="journal article" date="1995" name="J. Ind. Microbiol.">
        <title>The czc operon of Alcaligenes eutrophus CH34: from resistance mechanism to the removal of heavy metals.</title>
        <authorList>
            <person name="Diels L."/>
            <person name="Dong Q."/>
            <person name="van der Lelie D."/>
            <person name="Baeyens W."/>
            <person name="Mergeay M."/>
        </authorList>
    </citation>
    <scope>NUCLEOTIDE SEQUENCE</scope>
    <source>
        <strain evidence="1">CH34</strain>
    </source>
</reference>
<accession>A0AAI8V067</accession>
<keyword evidence="1" id="KW-0614">Plasmid</keyword>
<reference evidence="1" key="3">
    <citation type="submission" date="2004-11" db="EMBL/GenBank/DDBJ databases">
        <title>Sequence and features of the Ralstonia metallidurans CH34 heavy metals plasmids pMOL28 and pMOL30.</title>
        <authorList>
            <person name="Monchy S."/>
            <person name="Van der Lelie D."/>
            <person name="Vallaeys T."/>
            <person name="Taghavi S."/>
            <person name="Benotmane M."/>
            <person name="McCorkle S."/>
            <person name="Dunn J."/>
            <person name="Lapidus A."/>
            <person name="Mergeay M."/>
        </authorList>
    </citation>
    <scope>NUCLEOTIDE SEQUENCE</scope>
    <source>
        <strain evidence="1">CH34</strain>
        <plasmid evidence="1">pMOL30</plasmid>
    </source>
</reference>
<organism evidence="1">
    <name type="scientific">Cupriavidus metallidurans (strain ATCC 43123 / DSM 2839 / NBRC 102507 / CH34)</name>
    <name type="common">Ralstonia metallidurans</name>
    <dbReference type="NCBI Taxonomy" id="266264"/>
    <lineage>
        <taxon>Bacteria</taxon>
        <taxon>Pseudomonadati</taxon>
        <taxon>Pseudomonadota</taxon>
        <taxon>Betaproteobacteria</taxon>
        <taxon>Burkholderiales</taxon>
        <taxon>Burkholderiaceae</taxon>
        <taxon>Cupriavidus</taxon>
    </lineage>
</organism>
<evidence type="ECO:0000313" key="1">
    <source>
        <dbReference type="EMBL" id="CAI11198.1"/>
    </source>
</evidence>
<sequence>MLSRQGHAEMLRRMLSAGDGVVILRITGDLERHHPNVEIFEGWEGYQRFLAPILRSGKLQKGDGSTLL</sequence>
<name>A0AAI8V067_CUPMC</name>
<gene>
    <name evidence="1" type="primary">RMe0230</name>
</gene>
<reference evidence="1" key="2">
    <citation type="journal article" date="2001" name="J. Bacteriol.">
        <title>Cloning and functional analysis of the pbr lead resistance determinant of Ralstonia metallidurans CH34.</title>
        <authorList>
            <person name="Borremans B."/>
            <person name="Hobman J."/>
            <person name="Provoost A."/>
            <person name="Brown N.L."/>
            <person name="van der Lelie D."/>
        </authorList>
    </citation>
    <scope>NUCLEOTIDE SEQUENCE</scope>
    <source>
        <strain evidence="1">CH34</strain>
    </source>
</reference>
<geneLocation type="plasmid" evidence="1">
    <name>pMOL30</name>
</geneLocation>
<protein>
    <submittedName>
        <fullName evidence="1">Uncharacterized protein</fullName>
    </submittedName>
</protein>